<sequence>MAKRKKTKQENAFDGIKTTALPITKKNAKRLNSTQESSSNVVKRPRVIASPEDIILPHFRTSMNDFIKSKLTTIVRDAKETQISKKIEDFKNKSLKDKRLPNGIMTTAATMSGCSPNVQKTTVQLLGQKQVQQKLAPIAEKSRFIQALSDPEAIKESDKDLKLKWNTHPKDAIFDEIQAVKRSEYEALINSTKVRKELKDQRSLQHIKRMALRRLKLLQTESGKLKLSVANVMPDLFNLESSDQGSTKLKRHL</sequence>
<keyword evidence="2" id="KW-1185">Reference proteome</keyword>
<evidence type="ECO:0000313" key="1">
    <source>
        <dbReference type="EMBL" id="GAA5796810.1"/>
    </source>
</evidence>
<dbReference type="Proteomes" id="UP001476247">
    <property type="component" value="Unassembled WGS sequence"/>
</dbReference>
<organism evidence="1 2">
    <name type="scientific">Helicostylum pulchrum</name>
    <dbReference type="NCBI Taxonomy" id="562976"/>
    <lineage>
        <taxon>Eukaryota</taxon>
        <taxon>Fungi</taxon>
        <taxon>Fungi incertae sedis</taxon>
        <taxon>Mucoromycota</taxon>
        <taxon>Mucoromycotina</taxon>
        <taxon>Mucoromycetes</taxon>
        <taxon>Mucorales</taxon>
        <taxon>Mucorineae</taxon>
        <taxon>Mucoraceae</taxon>
        <taxon>Helicostylum</taxon>
    </lineage>
</organism>
<accession>A0ABP9XR29</accession>
<dbReference type="EMBL" id="BAABUJ010000007">
    <property type="protein sequence ID" value="GAA5796810.1"/>
    <property type="molecule type" value="Genomic_DNA"/>
</dbReference>
<protein>
    <submittedName>
        <fullName evidence="1">Uncharacterized protein</fullName>
    </submittedName>
</protein>
<name>A0ABP9XR29_9FUNG</name>
<evidence type="ECO:0000313" key="2">
    <source>
        <dbReference type="Proteomes" id="UP001476247"/>
    </source>
</evidence>
<proteinExistence type="predicted"/>
<reference evidence="1 2" key="1">
    <citation type="submission" date="2024-04" db="EMBL/GenBank/DDBJ databases">
        <title>genome sequences of Mucor flavus KT1a and Helicostylum pulchrum KT1b strains isolation_sourced from the surface of a dry-aged beef.</title>
        <authorList>
            <person name="Toyotome T."/>
            <person name="Hosono M."/>
            <person name="Torimaru M."/>
            <person name="Fukuda K."/>
            <person name="Mikami N."/>
        </authorList>
    </citation>
    <scope>NUCLEOTIDE SEQUENCE [LARGE SCALE GENOMIC DNA]</scope>
    <source>
        <strain evidence="1 2">KT1b</strain>
    </source>
</reference>
<comment type="caution">
    <text evidence="1">The sequence shown here is derived from an EMBL/GenBank/DDBJ whole genome shotgun (WGS) entry which is preliminary data.</text>
</comment>
<gene>
    <name evidence="1" type="ORF">HPULCUR_002188</name>
</gene>